<dbReference type="AlphaFoldDB" id="A0AA85JR56"/>
<protein>
    <recommendedName>
        <fullName evidence="3">NudC domain-containing protein 1</fullName>
    </recommendedName>
</protein>
<dbReference type="GO" id="GO:0005634">
    <property type="term" value="C:nucleus"/>
    <property type="evidence" value="ECO:0007669"/>
    <property type="project" value="UniProtKB-SubCell"/>
</dbReference>
<dbReference type="Proteomes" id="UP000050795">
    <property type="component" value="Unassembled WGS sequence"/>
</dbReference>
<dbReference type="WBParaSite" id="TREG1_46290.1">
    <property type="protein sequence ID" value="TREG1_46290.1"/>
    <property type="gene ID" value="TREG1_46290"/>
</dbReference>
<evidence type="ECO:0000313" key="8">
    <source>
        <dbReference type="WBParaSite" id="TREG1_46290.1"/>
    </source>
</evidence>
<evidence type="ECO:0000256" key="5">
    <source>
        <dbReference type="ARBA" id="ARBA00023242"/>
    </source>
</evidence>
<reference evidence="7" key="1">
    <citation type="submission" date="2022-06" db="EMBL/GenBank/DDBJ databases">
        <authorList>
            <person name="Berger JAMES D."/>
            <person name="Berger JAMES D."/>
        </authorList>
    </citation>
    <scope>NUCLEOTIDE SEQUENCE [LARGE SCALE GENOMIC DNA]</scope>
</reference>
<evidence type="ECO:0000259" key="6">
    <source>
        <dbReference type="PROSITE" id="PS51203"/>
    </source>
</evidence>
<dbReference type="GO" id="GO:0005737">
    <property type="term" value="C:cytoplasm"/>
    <property type="evidence" value="ECO:0007669"/>
    <property type="project" value="UniProtKB-SubCell"/>
</dbReference>
<comment type="subcellular location">
    <subcellularLocation>
        <location evidence="2">Cytoplasm</location>
    </subcellularLocation>
    <subcellularLocation>
        <location evidence="1">Nucleus</location>
    </subcellularLocation>
</comment>
<dbReference type="PROSITE" id="PS51203">
    <property type="entry name" value="CS"/>
    <property type="match status" value="1"/>
</dbReference>
<evidence type="ECO:0000256" key="4">
    <source>
        <dbReference type="ARBA" id="ARBA00022490"/>
    </source>
</evidence>
<evidence type="ECO:0000256" key="3">
    <source>
        <dbReference type="ARBA" id="ARBA00018915"/>
    </source>
</evidence>
<evidence type="ECO:0000256" key="2">
    <source>
        <dbReference type="ARBA" id="ARBA00004496"/>
    </source>
</evidence>
<keyword evidence="4" id="KW-0963">Cytoplasm</keyword>
<dbReference type="PANTHER" id="PTHR21664:SF1">
    <property type="entry name" value="NUDC DOMAIN-CONTAINING PROTEIN 1"/>
    <property type="match status" value="1"/>
</dbReference>
<dbReference type="InterPro" id="IPR037895">
    <property type="entry name" value="NUDCD1"/>
</dbReference>
<organism evidence="7 8">
    <name type="scientific">Trichobilharzia regenti</name>
    <name type="common">Nasal bird schistosome</name>
    <dbReference type="NCBI Taxonomy" id="157069"/>
    <lineage>
        <taxon>Eukaryota</taxon>
        <taxon>Metazoa</taxon>
        <taxon>Spiralia</taxon>
        <taxon>Lophotrochozoa</taxon>
        <taxon>Platyhelminthes</taxon>
        <taxon>Trematoda</taxon>
        <taxon>Digenea</taxon>
        <taxon>Strigeidida</taxon>
        <taxon>Schistosomatoidea</taxon>
        <taxon>Schistosomatidae</taxon>
        <taxon>Trichobilharzia</taxon>
    </lineage>
</organism>
<accession>A0AA85JR56</accession>
<proteinExistence type="predicted"/>
<sequence length="659" mass="74302">MKFQAMNVTLRPDRSLLDPNFESYKLSLLKIPVYEANVGRKVRHRPVEEVSKQHLKAYSNINCLHNNPFDAGRVYYFGADGSVISVSLPEFPQNFDSGKVIFTFPDCGDLSSTEKLATASIQFPAAFHISLYDGLGNLYLLKSDELYSEDSFTVVGSIQPPVHKKHSQLLDCLLVSNESQLYLHCLFTCVSDKSECDLIVTDSTSAYVTYLEWISYTSSTSYESWSLVRHQKLVASSFPDYAAFEGDCSALHICSERKFHAIYDSHNSLSYKADVNECGASKAVETKISASVNDTRFSVTWSQTDTDEDMDLNLLSIAITLNNVTLPLSFGPNIVLVQIAPVCERARDYQILSVKLCSYISTNESEKVNNDPIILIDQTLYGPVSPTSSWTYDRKANCIEVHINKQTTQYWPRLLLDSREDEKLRYAQTLGVEDQSDVEGTILKPPFNVGQLEEVDFPMSEDDPDLVLQRFDHETLRCTHQVHLSGHQWLFKIRCAESKSNATHAFCIRQDVDGIVWLPQCHFTSMKTNSDIDQYVWKHVSTLQAFGYVLASKRESRFVSSPVLFNETPLKFVAVADFTRRIYIYCQPLPSSAKDTELRKRITANSSPTKEQQVVHVASQHVVSLPTNEPIIGFVATDKPYASCLVCTQSTLYLLPIDG</sequence>
<dbReference type="InterPro" id="IPR007052">
    <property type="entry name" value="CS_dom"/>
</dbReference>
<feature type="domain" description="CS" evidence="6">
    <location>
        <begin position="294"/>
        <end position="415"/>
    </location>
</feature>
<keyword evidence="5" id="KW-0539">Nucleus</keyword>
<keyword evidence="7" id="KW-1185">Reference proteome</keyword>
<reference evidence="8" key="2">
    <citation type="submission" date="2023-11" db="UniProtKB">
        <authorList>
            <consortium name="WormBaseParasite"/>
        </authorList>
    </citation>
    <scope>IDENTIFICATION</scope>
</reference>
<name>A0AA85JR56_TRIRE</name>
<evidence type="ECO:0000313" key="7">
    <source>
        <dbReference type="Proteomes" id="UP000050795"/>
    </source>
</evidence>
<dbReference type="InterPro" id="IPR008978">
    <property type="entry name" value="HSP20-like_chaperone"/>
</dbReference>
<evidence type="ECO:0000256" key="1">
    <source>
        <dbReference type="ARBA" id="ARBA00004123"/>
    </source>
</evidence>
<dbReference type="PANTHER" id="PTHR21664">
    <property type="entry name" value="CHRONIC MYELOGENOUS LEUKEMIA TUMOR ANTIGEN 66"/>
    <property type="match status" value="1"/>
</dbReference>
<dbReference type="SUPFAM" id="SSF49764">
    <property type="entry name" value="HSP20-like chaperones"/>
    <property type="match status" value="1"/>
</dbReference>